<dbReference type="KEGG" id="psoj:PHYSODRAFT_342106"/>
<reference evidence="2 3" key="1">
    <citation type="journal article" date="2006" name="Science">
        <title>Phytophthora genome sequences uncover evolutionary origins and mechanisms of pathogenesis.</title>
        <authorList>
            <person name="Tyler B.M."/>
            <person name="Tripathy S."/>
            <person name="Zhang X."/>
            <person name="Dehal P."/>
            <person name="Jiang R.H."/>
            <person name="Aerts A."/>
            <person name="Arredondo F.D."/>
            <person name="Baxter L."/>
            <person name="Bensasson D."/>
            <person name="Beynon J.L."/>
            <person name="Chapman J."/>
            <person name="Damasceno C.M."/>
            <person name="Dorrance A.E."/>
            <person name="Dou D."/>
            <person name="Dickerman A.W."/>
            <person name="Dubchak I.L."/>
            <person name="Garbelotto M."/>
            <person name="Gijzen M."/>
            <person name="Gordon S.G."/>
            <person name="Govers F."/>
            <person name="Grunwald N.J."/>
            <person name="Huang W."/>
            <person name="Ivors K.L."/>
            <person name="Jones R.W."/>
            <person name="Kamoun S."/>
            <person name="Krampis K."/>
            <person name="Lamour K.H."/>
            <person name="Lee M.K."/>
            <person name="McDonald W.H."/>
            <person name="Medina M."/>
            <person name="Meijer H.J."/>
            <person name="Nordberg E.K."/>
            <person name="Maclean D.J."/>
            <person name="Ospina-Giraldo M.D."/>
            <person name="Morris P.F."/>
            <person name="Phuntumart V."/>
            <person name="Putnam N.H."/>
            <person name="Rash S."/>
            <person name="Rose J.K."/>
            <person name="Sakihama Y."/>
            <person name="Salamov A.A."/>
            <person name="Savidor A."/>
            <person name="Scheuring C.F."/>
            <person name="Smith B.M."/>
            <person name="Sobral B.W."/>
            <person name="Terry A."/>
            <person name="Torto-Alalibo T.A."/>
            <person name="Win J."/>
            <person name="Xu Z."/>
            <person name="Zhang H."/>
            <person name="Grigoriev I.V."/>
            <person name="Rokhsar D.S."/>
            <person name="Boore J.L."/>
        </authorList>
    </citation>
    <scope>NUCLEOTIDE SEQUENCE [LARGE SCALE GENOMIC DNA]</scope>
    <source>
        <strain evidence="2 3">P6497</strain>
    </source>
</reference>
<feature type="compositionally biased region" description="Low complexity" evidence="1">
    <location>
        <begin position="220"/>
        <end position="232"/>
    </location>
</feature>
<evidence type="ECO:0000256" key="1">
    <source>
        <dbReference type="SAM" id="MobiDB-lite"/>
    </source>
</evidence>
<evidence type="ECO:0000313" key="2">
    <source>
        <dbReference type="EMBL" id="EGZ05901.1"/>
    </source>
</evidence>
<dbReference type="RefSeq" id="XP_009538762.1">
    <property type="nucleotide sequence ID" value="XM_009540467.1"/>
</dbReference>
<dbReference type="InParanoid" id="G5AFB1"/>
<gene>
    <name evidence="2" type="ORF">PHYSODRAFT_342106</name>
</gene>
<sequence>MASQMMAGGGFAMDPEGDVNMDAGTSVPQPIYEFVRPPELADWEHAALVVWYREWNHYVTKIRHRCSVTGEVFTHVVATVKGSIRPRVLDTIATFLLKRPLETISDDDLLRLIRVKTQSLTNAYVPDVKSLFRQSLRMDLRVEDCDARIFRYDRMKARGRLLIENLQPVVLREQIERLVELERRECKVDDVALFELVLEHAKVQQRFHRLVQESTPARGATQEPTTPQAAATSAKPETKPPRASKPPTEGCLFCHGPHWLRECPTVTVEQRREALERFRDSKERRADVVRSKVVKARPTARSVQINGMLEVAYIPDTGADRSVIPSCVVDSLRSLQPDLNCEQLHTPVEVVVADGRPLTCGSMVTVDLDLQTAAGVMHLRDVPCVVMESDEEERLVGRDILSTLGIDIDDMLAQLAVDGMPAEVDDGVAVGDDSMDPPVFADIRPELERLVSDAVAKGLDAEHAPMLLVLLLEFPDVWQDSLGGGPPADSEFLREHVSKLVASGLVRKNSGARWASAVVPVRKAGSLDEFRMTIDYRNVNSLTIPIAGTMTNIAALMNKVNGAIVFVW</sequence>
<dbReference type="GeneID" id="20648213"/>
<keyword evidence="3" id="KW-1185">Reference proteome</keyword>
<dbReference type="SUPFAM" id="SSF56672">
    <property type="entry name" value="DNA/RNA polymerases"/>
    <property type="match status" value="1"/>
</dbReference>
<dbReference type="Gene3D" id="2.40.70.10">
    <property type="entry name" value="Acid Proteases"/>
    <property type="match status" value="1"/>
</dbReference>
<dbReference type="Pfam" id="PF13650">
    <property type="entry name" value="Asp_protease_2"/>
    <property type="match status" value="1"/>
</dbReference>
<dbReference type="OMA" id="YERRDCR"/>
<dbReference type="EMBL" id="JH159165">
    <property type="protein sequence ID" value="EGZ05901.1"/>
    <property type="molecule type" value="Genomic_DNA"/>
</dbReference>
<protein>
    <recommendedName>
        <fullName evidence="4">Peptidase A2 domain-containing protein</fullName>
    </recommendedName>
</protein>
<dbReference type="Proteomes" id="UP000002640">
    <property type="component" value="Unassembled WGS sequence"/>
</dbReference>
<name>G5AFB1_PHYSP</name>
<organism evidence="2 3">
    <name type="scientific">Phytophthora sojae (strain P6497)</name>
    <name type="common">Soybean stem and root rot agent</name>
    <name type="synonym">Phytophthora megasperma f. sp. glycines</name>
    <dbReference type="NCBI Taxonomy" id="1094619"/>
    <lineage>
        <taxon>Eukaryota</taxon>
        <taxon>Sar</taxon>
        <taxon>Stramenopiles</taxon>
        <taxon>Oomycota</taxon>
        <taxon>Peronosporomycetes</taxon>
        <taxon>Peronosporales</taxon>
        <taxon>Peronosporaceae</taxon>
        <taxon>Phytophthora</taxon>
    </lineage>
</organism>
<accession>G5AFB1</accession>
<dbReference type="InterPro" id="IPR021109">
    <property type="entry name" value="Peptidase_aspartic_dom_sf"/>
</dbReference>
<evidence type="ECO:0008006" key="4">
    <source>
        <dbReference type="Google" id="ProtNLM"/>
    </source>
</evidence>
<dbReference type="AlphaFoldDB" id="G5AFB1"/>
<evidence type="ECO:0000313" key="3">
    <source>
        <dbReference type="Proteomes" id="UP000002640"/>
    </source>
</evidence>
<dbReference type="InterPro" id="IPR043502">
    <property type="entry name" value="DNA/RNA_pol_sf"/>
</dbReference>
<feature type="region of interest" description="Disordered" evidence="1">
    <location>
        <begin position="215"/>
        <end position="248"/>
    </location>
</feature>
<dbReference type="Gene3D" id="3.10.10.10">
    <property type="entry name" value="HIV Type 1 Reverse Transcriptase, subunit A, domain 1"/>
    <property type="match status" value="1"/>
</dbReference>
<proteinExistence type="predicted"/>